<feature type="domain" description="Peptidase S8/S53" evidence="3">
    <location>
        <begin position="8"/>
        <end position="63"/>
    </location>
</feature>
<dbReference type="InterPro" id="IPR045051">
    <property type="entry name" value="SBT"/>
</dbReference>
<comment type="caution">
    <text evidence="4">The sequence shown here is derived from an EMBL/GenBank/DDBJ whole genome shotgun (WGS) entry which is preliminary data.</text>
</comment>
<name>A0AA88WXU3_9ASTE</name>
<dbReference type="SUPFAM" id="SSF52743">
    <property type="entry name" value="Subtilisin-like"/>
    <property type="match status" value="1"/>
</dbReference>
<evidence type="ECO:0000313" key="4">
    <source>
        <dbReference type="EMBL" id="KAK3034939.1"/>
    </source>
</evidence>
<dbReference type="InterPro" id="IPR000209">
    <property type="entry name" value="Peptidase_S8/S53_dom"/>
</dbReference>
<dbReference type="GO" id="GO:0004252">
    <property type="term" value="F:serine-type endopeptidase activity"/>
    <property type="evidence" value="ECO:0007669"/>
    <property type="project" value="InterPro"/>
</dbReference>
<dbReference type="InterPro" id="IPR036852">
    <property type="entry name" value="Peptidase_S8/S53_dom_sf"/>
</dbReference>
<dbReference type="Proteomes" id="UP001188597">
    <property type="component" value="Unassembled WGS sequence"/>
</dbReference>
<gene>
    <name evidence="4" type="ORF">RJ639_032339</name>
</gene>
<evidence type="ECO:0000256" key="2">
    <source>
        <dbReference type="ARBA" id="ARBA00022729"/>
    </source>
</evidence>
<dbReference type="GO" id="GO:0006508">
    <property type="term" value="P:proteolysis"/>
    <property type="evidence" value="ECO:0007669"/>
    <property type="project" value="InterPro"/>
</dbReference>
<dbReference type="Gene3D" id="3.50.30.30">
    <property type="match status" value="1"/>
</dbReference>
<sequence>MGFGTGTARGGVPSARIAVYKVCSSDGCADADILGAFDDAIANGVDLISLSLGPRSLKSYFNDSIAIGSFHAIQSASLRQCLLATRVPTLDLSSMPPHARFSKVSFLSVGLSVNTFDLKGTVYPLIYAGKAPNTTTNSNRSDSRFCKEAYMLDRNLVHGKIVFCDEGNDGSAVITASGVGLVMQDARQRDSALVYPLPTAQIGDDEGNNVRTYMASTSNPTATILRSNEVPDPFAPYVVSFSSRSPSPITKDILKM</sequence>
<evidence type="ECO:0000259" key="3">
    <source>
        <dbReference type="Pfam" id="PF00082"/>
    </source>
</evidence>
<proteinExistence type="inferred from homology"/>
<keyword evidence="2" id="KW-0732">Signal</keyword>
<evidence type="ECO:0000256" key="1">
    <source>
        <dbReference type="ARBA" id="ARBA00011073"/>
    </source>
</evidence>
<dbReference type="Pfam" id="PF00082">
    <property type="entry name" value="Peptidase_S8"/>
    <property type="match status" value="1"/>
</dbReference>
<reference evidence="4" key="1">
    <citation type="submission" date="2022-12" db="EMBL/GenBank/DDBJ databases">
        <title>Draft genome assemblies for two species of Escallonia (Escalloniales).</title>
        <authorList>
            <person name="Chanderbali A."/>
            <person name="Dervinis C."/>
            <person name="Anghel I."/>
            <person name="Soltis D."/>
            <person name="Soltis P."/>
            <person name="Zapata F."/>
        </authorList>
    </citation>
    <scope>NUCLEOTIDE SEQUENCE</scope>
    <source>
        <strain evidence="4">UCBG64.0493</strain>
        <tissue evidence="4">Leaf</tissue>
    </source>
</reference>
<evidence type="ECO:0000313" key="5">
    <source>
        <dbReference type="Proteomes" id="UP001188597"/>
    </source>
</evidence>
<dbReference type="AlphaFoldDB" id="A0AA88WXU3"/>
<comment type="similarity">
    <text evidence="1">Belongs to the peptidase S8 family.</text>
</comment>
<dbReference type="EMBL" id="JAVXUP010000187">
    <property type="protein sequence ID" value="KAK3034939.1"/>
    <property type="molecule type" value="Genomic_DNA"/>
</dbReference>
<keyword evidence="5" id="KW-1185">Reference proteome</keyword>
<protein>
    <recommendedName>
        <fullName evidence="3">Peptidase S8/S53 domain-containing protein</fullName>
    </recommendedName>
</protein>
<dbReference type="PANTHER" id="PTHR10795">
    <property type="entry name" value="PROPROTEIN CONVERTASE SUBTILISIN/KEXIN"/>
    <property type="match status" value="1"/>
</dbReference>
<accession>A0AA88WXU3</accession>
<organism evidence="4 5">
    <name type="scientific">Escallonia herrerae</name>
    <dbReference type="NCBI Taxonomy" id="1293975"/>
    <lineage>
        <taxon>Eukaryota</taxon>
        <taxon>Viridiplantae</taxon>
        <taxon>Streptophyta</taxon>
        <taxon>Embryophyta</taxon>
        <taxon>Tracheophyta</taxon>
        <taxon>Spermatophyta</taxon>
        <taxon>Magnoliopsida</taxon>
        <taxon>eudicotyledons</taxon>
        <taxon>Gunneridae</taxon>
        <taxon>Pentapetalae</taxon>
        <taxon>asterids</taxon>
        <taxon>campanulids</taxon>
        <taxon>Escalloniales</taxon>
        <taxon>Escalloniaceae</taxon>
        <taxon>Escallonia</taxon>
    </lineage>
</organism>
<dbReference type="CDD" id="cd02120">
    <property type="entry name" value="PA_subtilisin_like"/>
    <property type="match status" value="1"/>
</dbReference>
<dbReference type="Gene3D" id="3.40.50.200">
    <property type="entry name" value="Peptidase S8/S53 domain"/>
    <property type="match status" value="1"/>
</dbReference>